<evidence type="ECO:0000313" key="5">
    <source>
        <dbReference type="EMBL" id="MBC8199376.1"/>
    </source>
</evidence>
<dbReference type="GO" id="GO:0016485">
    <property type="term" value="P:protein processing"/>
    <property type="evidence" value="ECO:0007669"/>
    <property type="project" value="TreeGrafter"/>
</dbReference>
<dbReference type="CDD" id="cd00518">
    <property type="entry name" value="H2MP"/>
    <property type="match status" value="1"/>
</dbReference>
<dbReference type="GO" id="GO:0008047">
    <property type="term" value="F:enzyme activator activity"/>
    <property type="evidence" value="ECO:0007669"/>
    <property type="project" value="InterPro"/>
</dbReference>
<comment type="caution">
    <text evidence="5">The sequence shown here is derived from an EMBL/GenBank/DDBJ whole genome shotgun (WGS) entry which is preliminary data.</text>
</comment>
<protein>
    <submittedName>
        <fullName evidence="5">Hydrogenase maturation protease</fullName>
    </submittedName>
</protein>
<reference evidence="5 6" key="1">
    <citation type="submission" date="2020-08" db="EMBL/GenBank/DDBJ databases">
        <title>Bridging the membrane lipid divide: bacteria of the FCB group superphylum have the potential to synthesize archaeal ether lipids.</title>
        <authorList>
            <person name="Villanueva L."/>
            <person name="Von Meijenfeldt F.A.B."/>
            <person name="Westbye A.B."/>
            <person name="Yadav S."/>
            <person name="Hopmans E.C."/>
            <person name="Dutilh B.E."/>
            <person name="Sinninghe Damste J.S."/>
        </authorList>
    </citation>
    <scope>NUCLEOTIDE SEQUENCE [LARGE SCALE GENOMIC DNA]</scope>
    <source>
        <strain evidence="5">NIOZ-UU82</strain>
    </source>
</reference>
<gene>
    <name evidence="5" type="ORF">H8E80_04930</name>
</gene>
<name>A0A8J6N7A4_9BACT</name>
<proteinExistence type="inferred from homology"/>
<dbReference type="InterPro" id="IPR023430">
    <property type="entry name" value="Pept_HybD-like_dom_sf"/>
</dbReference>
<dbReference type="PANTHER" id="PTHR30302">
    <property type="entry name" value="HYDROGENASE 1 MATURATION PROTEASE"/>
    <property type="match status" value="1"/>
</dbReference>
<dbReference type="SUPFAM" id="SSF53163">
    <property type="entry name" value="HybD-like"/>
    <property type="match status" value="1"/>
</dbReference>
<evidence type="ECO:0000256" key="3">
    <source>
        <dbReference type="ARBA" id="ARBA00022750"/>
    </source>
</evidence>
<organism evidence="5 6">
    <name type="scientific">Candidatus Desulfaltia bathyphila</name>
    <dbReference type="NCBI Taxonomy" id="2841697"/>
    <lineage>
        <taxon>Bacteria</taxon>
        <taxon>Pseudomonadati</taxon>
        <taxon>Thermodesulfobacteriota</taxon>
        <taxon>Desulfobacteria</taxon>
        <taxon>Desulfobacterales</taxon>
        <taxon>Desulfobacterales incertae sedis</taxon>
        <taxon>Candidatus Desulfaltia</taxon>
    </lineage>
</organism>
<sequence>MKKASIIGLGDILKGDFGIGCYIIEALEQEQLGNSIHLAYLADDPRYAGGLLYEVDFAIIVAAVSMGGPAGGIHCWNYKTFQHNVAWLINEFHSIEFLVDALGRTELAGGFPEDLLFLWIEPKVIEGVALSKEILNAIRPTIQIIKKNLFERGFLPENALKISPIYRLELIRKVV</sequence>
<comment type="similarity">
    <text evidence="1">Belongs to the peptidase A31 family.</text>
</comment>
<dbReference type="InterPro" id="IPR000671">
    <property type="entry name" value="Peptidase_A31"/>
</dbReference>
<dbReference type="GO" id="GO:0004190">
    <property type="term" value="F:aspartic-type endopeptidase activity"/>
    <property type="evidence" value="ECO:0007669"/>
    <property type="project" value="UniProtKB-KW"/>
</dbReference>
<dbReference type="AlphaFoldDB" id="A0A8J6N7A4"/>
<evidence type="ECO:0000256" key="2">
    <source>
        <dbReference type="ARBA" id="ARBA00022670"/>
    </source>
</evidence>
<keyword evidence="3" id="KW-0064">Aspartyl protease</keyword>
<dbReference type="Gene3D" id="3.40.50.1450">
    <property type="entry name" value="HybD-like"/>
    <property type="match status" value="1"/>
</dbReference>
<evidence type="ECO:0000256" key="4">
    <source>
        <dbReference type="ARBA" id="ARBA00022801"/>
    </source>
</evidence>
<dbReference type="NCBIfam" id="TIGR00072">
    <property type="entry name" value="hydrog_prot"/>
    <property type="match status" value="1"/>
</dbReference>
<dbReference type="PANTHER" id="PTHR30302:SF1">
    <property type="entry name" value="HYDROGENASE 2 MATURATION PROTEASE"/>
    <property type="match status" value="1"/>
</dbReference>
<evidence type="ECO:0000256" key="1">
    <source>
        <dbReference type="ARBA" id="ARBA00006814"/>
    </source>
</evidence>
<accession>A0A8J6N7A4</accession>
<keyword evidence="4" id="KW-0378">Hydrolase</keyword>
<evidence type="ECO:0000313" key="6">
    <source>
        <dbReference type="Proteomes" id="UP000603545"/>
    </source>
</evidence>
<dbReference type="EMBL" id="JACNLL010000048">
    <property type="protein sequence ID" value="MBC8199376.1"/>
    <property type="molecule type" value="Genomic_DNA"/>
</dbReference>
<keyword evidence="2 5" id="KW-0645">Protease</keyword>
<dbReference type="Proteomes" id="UP000603545">
    <property type="component" value="Unassembled WGS sequence"/>
</dbReference>